<keyword evidence="5 8" id="KW-0547">Nucleotide-binding</keyword>
<dbReference type="InterPro" id="IPR012795">
    <property type="entry name" value="tRNA_Ile_lys_synt_N"/>
</dbReference>
<evidence type="ECO:0000256" key="1">
    <source>
        <dbReference type="ARBA" id="ARBA00004496"/>
    </source>
</evidence>
<evidence type="ECO:0000256" key="5">
    <source>
        <dbReference type="ARBA" id="ARBA00022741"/>
    </source>
</evidence>
<gene>
    <name evidence="8" type="primary">tilS</name>
    <name evidence="10" type="ORF">NC99_45670</name>
</gene>
<evidence type="ECO:0000313" key="11">
    <source>
        <dbReference type="Proteomes" id="UP000036958"/>
    </source>
</evidence>
<dbReference type="GO" id="GO:0032267">
    <property type="term" value="F:tRNA(Ile)-lysidine synthase activity"/>
    <property type="evidence" value="ECO:0007669"/>
    <property type="project" value="UniProtKB-EC"/>
</dbReference>
<dbReference type="InterPro" id="IPR012796">
    <property type="entry name" value="Lysidine-tRNA-synth_C"/>
</dbReference>
<dbReference type="GO" id="GO:0005737">
    <property type="term" value="C:cytoplasm"/>
    <property type="evidence" value="ECO:0007669"/>
    <property type="project" value="UniProtKB-SubCell"/>
</dbReference>
<dbReference type="PATRIC" id="fig|1409788.3.peg.4673"/>
<dbReference type="GO" id="GO:0005524">
    <property type="term" value="F:ATP binding"/>
    <property type="evidence" value="ECO:0007669"/>
    <property type="project" value="UniProtKB-UniRule"/>
</dbReference>
<sequence>MLPELKNYIASESLFSTDDRLVLAVSGGCDSMVMLELFRQLEYDFVVAHCNFKLRGAESDGDEVFMRDYCGEHGIELHVKTFETREFALQEGISIEMAARELRYQWFYNLLDSLAYNYLLTAHHQDDLVETMLINLSRGTGIRGLSGIHPKRERLVRPLLFASREQLWSHANAEKVPFRNDSSNHEIVHQRNLIRHKILPLFEEINPAFKANAAKTAAILKETEQLYQAKVEEEHARFVSRDGNSLKLDLAYLQQSPFAETLLFEVLHPFGFNAGQVKEIGLALSSEAGKAFYSETHRLVKDRDVFILTPKSTGQLNRFYIEADCLEMTEPFDLQLERLPCNKQFRFSKSTTIADLDVDLLEFPLVLKKWEQGEYFQPLGMSGFKKLSDFFVDEKFSIPEKENCWILYSAGKVVWIVGHRIDNRFKITDNTQNVLRITIAE</sequence>
<evidence type="ECO:0000256" key="2">
    <source>
        <dbReference type="ARBA" id="ARBA00022490"/>
    </source>
</evidence>
<reference evidence="11" key="1">
    <citation type="submission" date="2015-07" db="EMBL/GenBank/DDBJ databases">
        <title>Genome sequencing of Sunxiuqinia dokdonensis strain SK.</title>
        <authorList>
            <person name="Ahn S."/>
            <person name="Kim B.-C."/>
        </authorList>
    </citation>
    <scope>NUCLEOTIDE SEQUENCE [LARGE SCALE GENOMIC DNA]</scope>
    <source>
        <strain evidence="11">SK</strain>
    </source>
</reference>
<keyword evidence="11" id="KW-1185">Reference proteome</keyword>
<evidence type="ECO:0000256" key="4">
    <source>
        <dbReference type="ARBA" id="ARBA00022694"/>
    </source>
</evidence>
<dbReference type="InterPro" id="IPR011063">
    <property type="entry name" value="TilS/TtcA_N"/>
</dbReference>
<dbReference type="EC" id="6.3.4.19" evidence="8"/>
<name>A0A0L8V315_9BACT</name>
<dbReference type="SUPFAM" id="SSF56037">
    <property type="entry name" value="PheT/TilS domain"/>
    <property type="match status" value="1"/>
</dbReference>
<keyword evidence="4 8" id="KW-0819">tRNA processing</keyword>
<dbReference type="AlphaFoldDB" id="A0A0L8V315"/>
<dbReference type="STRING" id="1409788.NC99_45670"/>
<dbReference type="NCBIfam" id="TIGR02432">
    <property type="entry name" value="lysidine_TilS_N"/>
    <property type="match status" value="1"/>
</dbReference>
<keyword evidence="3 8" id="KW-0436">Ligase</keyword>
<dbReference type="GO" id="GO:0006400">
    <property type="term" value="P:tRNA modification"/>
    <property type="evidence" value="ECO:0007669"/>
    <property type="project" value="UniProtKB-UniRule"/>
</dbReference>
<dbReference type="SMART" id="SM00977">
    <property type="entry name" value="TilS_C"/>
    <property type="match status" value="1"/>
</dbReference>
<dbReference type="Gene3D" id="3.40.50.620">
    <property type="entry name" value="HUPs"/>
    <property type="match status" value="1"/>
</dbReference>
<evidence type="ECO:0000313" key="10">
    <source>
        <dbReference type="EMBL" id="KOH42612.1"/>
    </source>
</evidence>
<evidence type="ECO:0000259" key="9">
    <source>
        <dbReference type="SMART" id="SM00977"/>
    </source>
</evidence>
<dbReference type="InterPro" id="IPR014729">
    <property type="entry name" value="Rossmann-like_a/b/a_fold"/>
</dbReference>
<dbReference type="Pfam" id="PF01171">
    <property type="entry name" value="ATP_bind_3"/>
    <property type="match status" value="1"/>
</dbReference>
<dbReference type="SUPFAM" id="SSF52402">
    <property type="entry name" value="Adenine nucleotide alpha hydrolases-like"/>
    <property type="match status" value="1"/>
</dbReference>
<feature type="binding site" evidence="8">
    <location>
        <begin position="26"/>
        <end position="31"/>
    </location>
    <ligand>
        <name>ATP</name>
        <dbReference type="ChEBI" id="CHEBI:30616"/>
    </ligand>
</feature>
<dbReference type="CDD" id="cd01992">
    <property type="entry name" value="TilS_N"/>
    <property type="match status" value="1"/>
</dbReference>
<dbReference type="InterPro" id="IPR012094">
    <property type="entry name" value="tRNA_Ile_lys_synt"/>
</dbReference>
<evidence type="ECO:0000256" key="6">
    <source>
        <dbReference type="ARBA" id="ARBA00022840"/>
    </source>
</evidence>
<comment type="function">
    <text evidence="8">Ligates lysine onto the cytidine present at position 34 of the AUA codon-specific tRNA(Ile) that contains the anticodon CAU, in an ATP-dependent manner. Cytidine is converted to lysidine, thus changing the amino acid specificity of the tRNA from methionine to isoleucine.</text>
</comment>
<evidence type="ECO:0000256" key="8">
    <source>
        <dbReference type="HAMAP-Rule" id="MF_01161"/>
    </source>
</evidence>
<evidence type="ECO:0000256" key="7">
    <source>
        <dbReference type="ARBA" id="ARBA00048539"/>
    </source>
</evidence>
<organism evidence="10 11">
    <name type="scientific">Sunxiuqinia dokdonensis</name>
    <dbReference type="NCBI Taxonomy" id="1409788"/>
    <lineage>
        <taxon>Bacteria</taxon>
        <taxon>Pseudomonadati</taxon>
        <taxon>Bacteroidota</taxon>
        <taxon>Bacteroidia</taxon>
        <taxon>Marinilabiliales</taxon>
        <taxon>Prolixibacteraceae</taxon>
        <taxon>Sunxiuqinia</taxon>
    </lineage>
</organism>
<proteinExistence type="inferred from homology"/>
<comment type="subcellular location">
    <subcellularLocation>
        <location evidence="1 8">Cytoplasm</location>
    </subcellularLocation>
</comment>
<feature type="domain" description="Lysidine-tRNA(Ile) synthetase C-terminal" evidence="9">
    <location>
        <begin position="365"/>
        <end position="437"/>
    </location>
</feature>
<comment type="caution">
    <text evidence="10">The sequence shown here is derived from an EMBL/GenBank/DDBJ whole genome shotgun (WGS) entry which is preliminary data.</text>
</comment>
<comment type="catalytic activity">
    <reaction evidence="7 8">
        <text>cytidine(34) in tRNA(Ile2) + L-lysine + ATP = lysidine(34) in tRNA(Ile2) + AMP + diphosphate + H(+)</text>
        <dbReference type="Rhea" id="RHEA:43744"/>
        <dbReference type="Rhea" id="RHEA-COMP:10625"/>
        <dbReference type="Rhea" id="RHEA-COMP:10670"/>
        <dbReference type="ChEBI" id="CHEBI:15378"/>
        <dbReference type="ChEBI" id="CHEBI:30616"/>
        <dbReference type="ChEBI" id="CHEBI:32551"/>
        <dbReference type="ChEBI" id="CHEBI:33019"/>
        <dbReference type="ChEBI" id="CHEBI:82748"/>
        <dbReference type="ChEBI" id="CHEBI:83665"/>
        <dbReference type="ChEBI" id="CHEBI:456215"/>
        <dbReference type="EC" id="6.3.4.19"/>
    </reaction>
</comment>
<protein>
    <recommendedName>
        <fullName evidence="8">tRNA(Ile)-lysidine synthase</fullName>
        <ecNumber evidence="8">6.3.4.19</ecNumber>
    </recommendedName>
    <alternativeName>
        <fullName evidence="8">tRNA(Ile)-2-lysyl-cytidine synthase</fullName>
    </alternativeName>
    <alternativeName>
        <fullName evidence="8">tRNA(Ile)-lysidine synthetase</fullName>
    </alternativeName>
</protein>
<accession>A0A0L8V315</accession>
<keyword evidence="6 8" id="KW-0067">ATP-binding</keyword>
<dbReference type="RefSeq" id="WP_053188792.1">
    <property type="nucleotide sequence ID" value="NZ_LGIA01000220.1"/>
</dbReference>
<keyword evidence="2 8" id="KW-0963">Cytoplasm</keyword>
<dbReference type="Pfam" id="PF11734">
    <property type="entry name" value="TilS_C"/>
    <property type="match status" value="1"/>
</dbReference>
<dbReference type="HAMAP" id="MF_01161">
    <property type="entry name" value="tRNA_Ile_lys_synt"/>
    <property type="match status" value="1"/>
</dbReference>
<dbReference type="PANTHER" id="PTHR43033:SF1">
    <property type="entry name" value="TRNA(ILE)-LYSIDINE SYNTHASE-RELATED"/>
    <property type="match status" value="1"/>
</dbReference>
<dbReference type="Proteomes" id="UP000036958">
    <property type="component" value="Unassembled WGS sequence"/>
</dbReference>
<comment type="domain">
    <text evidence="8">The N-terminal region contains the highly conserved SGGXDS motif, predicted to be a P-loop motif involved in ATP binding.</text>
</comment>
<dbReference type="PANTHER" id="PTHR43033">
    <property type="entry name" value="TRNA(ILE)-LYSIDINE SYNTHASE-RELATED"/>
    <property type="match status" value="1"/>
</dbReference>
<comment type="similarity">
    <text evidence="8">Belongs to the tRNA(Ile)-lysidine synthase family.</text>
</comment>
<dbReference type="EMBL" id="LGIA01000220">
    <property type="protein sequence ID" value="KOH42612.1"/>
    <property type="molecule type" value="Genomic_DNA"/>
</dbReference>
<evidence type="ECO:0000256" key="3">
    <source>
        <dbReference type="ARBA" id="ARBA00022598"/>
    </source>
</evidence>
<dbReference type="OrthoDB" id="9807403at2"/>